<comment type="subunit">
    <text evidence="4">Homotrimer.</text>
</comment>
<evidence type="ECO:0000256" key="11">
    <source>
        <dbReference type="ARBA" id="ARBA00032305"/>
    </source>
</evidence>
<comment type="function">
    <text evidence="8">Catalyzes the aldol cleavage of 4-hydroxy-4-methyl-2-oxoglutarate (HMG) into 2 molecules of pyruvate. Also contains a secondary oxaloacetate (OAA) decarboxylase activity due to the common pyruvate enolate transition state formed following C-C bond cleavage in the retro-aldol and decarboxylation reactions.</text>
</comment>
<evidence type="ECO:0000256" key="2">
    <source>
        <dbReference type="ARBA" id="ARBA00001968"/>
    </source>
</evidence>
<dbReference type="GO" id="GO:0008168">
    <property type="term" value="F:methyltransferase activity"/>
    <property type="evidence" value="ECO:0007669"/>
    <property type="project" value="UniProtKB-KW"/>
</dbReference>
<feature type="binding site" evidence="13">
    <location>
        <begin position="97"/>
        <end position="100"/>
    </location>
    <ligand>
        <name>substrate</name>
    </ligand>
</feature>
<evidence type="ECO:0000256" key="5">
    <source>
        <dbReference type="ARBA" id="ARBA00012213"/>
    </source>
</evidence>
<dbReference type="EMBL" id="LSGP01000017">
    <property type="protein sequence ID" value="KYZ76137.1"/>
    <property type="molecule type" value="Genomic_DNA"/>
</dbReference>
<keyword evidence="15" id="KW-1185">Reference proteome</keyword>
<comment type="catalytic activity">
    <reaction evidence="12">
        <text>oxaloacetate + H(+) = pyruvate + CO2</text>
        <dbReference type="Rhea" id="RHEA:15641"/>
        <dbReference type="ChEBI" id="CHEBI:15361"/>
        <dbReference type="ChEBI" id="CHEBI:15378"/>
        <dbReference type="ChEBI" id="CHEBI:16452"/>
        <dbReference type="ChEBI" id="CHEBI:16526"/>
        <dbReference type="EC" id="4.1.1.112"/>
    </reaction>
</comment>
<dbReference type="EC" id="4.1.3.17" evidence="5"/>
<evidence type="ECO:0000256" key="9">
    <source>
        <dbReference type="ARBA" id="ARBA00029596"/>
    </source>
</evidence>
<evidence type="ECO:0000256" key="10">
    <source>
        <dbReference type="ARBA" id="ARBA00030169"/>
    </source>
</evidence>
<evidence type="ECO:0000256" key="3">
    <source>
        <dbReference type="ARBA" id="ARBA00008621"/>
    </source>
</evidence>
<dbReference type="InterPro" id="IPR005493">
    <property type="entry name" value="RraA/RraA-like"/>
</dbReference>
<evidence type="ECO:0000256" key="4">
    <source>
        <dbReference type="ARBA" id="ARBA00011233"/>
    </source>
</evidence>
<dbReference type="GO" id="GO:0032259">
    <property type="term" value="P:methylation"/>
    <property type="evidence" value="ECO:0007669"/>
    <property type="project" value="UniProtKB-KW"/>
</dbReference>
<feature type="binding site" evidence="13">
    <location>
        <position position="120"/>
    </location>
    <ligand>
        <name>Mg(2+)</name>
        <dbReference type="ChEBI" id="CHEBI:18420"/>
    </ligand>
</feature>
<proteinExistence type="inferred from homology"/>
<dbReference type="Pfam" id="PF03737">
    <property type="entry name" value="RraA-like"/>
    <property type="match status" value="1"/>
</dbReference>
<dbReference type="EC" id="4.1.1.112" evidence="6"/>
<comment type="similarity">
    <text evidence="3">Belongs to the class II aldolase/RraA-like family.</text>
</comment>
<evidence type="ECO:0000313" key="15">
    <source>
        <dbReference type="Proteomes" id="UP000076268"/>
    </source>
</evidence>
<evidence type="ECO:0000256" key="12">
    <source>
        <dbReference type="ARBA" id="ARBA00047973"/>
    </source>
</evidence>
<dbReference type="Proteomes" id="UP000076268">
    <property type="component" value="Unassembled WGS sequence"/>
</dbReference>
<keyword evidence="13" id="KW-0460">Magnesium</keyword>
<gene>
    <name evidence="14" type="ORF">AXX12_06755</name>
</gene>
<comment type="catalytic activity">
    <reaction evidence="1">
        <text>4-hydroxy-4-methyl-2-oxoglutarate = 2 pyruvate</text>
        <dbReference type="Rhea" id="RHEA:22748"/>
        <dbReference type="ChEBI" id="CHEBI:15361"/>
        <dbReference type="ChEBI" id="CHEBI:58276"/>
        <dbReference type="EC" id="4.1.3.17"/>
    </reaction>
</comment>
<dbReference type="Gene3D" id="3.50.30.40">
    <property type="entry name" value="Ribonuclease E inhibitor RraA/RraA-like"/>
    <property type="match status" value="1"/>
</dbReference>
<feature type="binding site" evidence="13">
    <location>
        <position position="119"/>
    </location>
    <ligand>
        <name>substrate</name>
    </ligand>
</feature>
<name>A0A154BQA1_ANASB</name>
<dbReference type="SUPFAM" id="SSF89562">
    <property type="entry name" value="RraA-like"/>
    <property type="match status" value="1"/>
</dbReference>
<dbReference type="GO" id="GO:0008948">
    <property type="term" value="F:oxaloacetate decarboxylase activity"/>
    <property type="evidence" value="ECO:0007669"/>
    <property type="project" value="UniProtKB-EC"/>
</dbReference>
<dbReference type="GO" id="GO:0046872">
    <property type="term" value="F:metal ion binding"/>
    <property type="evidence" value="ECO:0007669"/>
    <property type="project" value="UniProtKB-KW"/>
</dbReference>
<dbReference type="CDD" id="cd16841">
    <property type="entry name" value="RraA_family"/>
    <property type="match status" value="1"/>
</dbReference>
<dbReference type="STRING" id="1794912.AXX12_06755"/>
<dbReference type="PANTHER" id="PTHR33254:SF4">
    <property type="entry name" value="4-HYDROXY-4-METHYL-2-OXOGLUTARATE ALDOLASE 3-RELATED"/>
    <property type="match status" value="1"/>
</dbReference>
<dbReference type="OrthoDB" id="9784786at2"/>
<keyword evidence="13" id="KW-0479">Metal-binding</keyword>
<dbReference type="PANTHER" id="PTHR33254">
    <property type="entry name" value="4-HYDROXY-4-METHYL-2-OXOGLUTARATE ALDOLASE 3-RELATED"/>
    <property type="match status" value="1"/>
</dbReference>
<dbReference type="GO" id="GO:0047443">
    <property type="term" value="F:4-hydroxy-4-methyl-2-oxoglutarate aldolase activity"/>
    <property type="evidence" value="ECO:0007669"/>
    <property type="project" value="UniProtKB-EC"/>
</dbReference>
<reference evidence="14 15" key="1">
    <citation type="submission" date="2016-02" db="EMBL/GenBank/DDBJ databases">
        <title>Anaerosporomusa subterraneum gen. nov., sp. nov., a spore-forming obligate anaerobe isolated from saprolite.</title>
        <authorList>
            <person name="Choi J.K."/>
            <person name="Shah M."/>
            <person name="Yee N."/>
        </authorList>
    </citation>
    <scope>NUCLEOTIDE SEQUENCE [LARGE SCALE GENOMIC DNA]</scope>
    <source>
        <strain evidence="14 15">RU4</strain>
    </source>
</reference>
<evidence type="ECO:0000256" key="6">
    <source>
        <dbReference type="ARBA" id="ARBA00012947"/>
    </source>
</evidence>
<comment type="cofactor">
    <cofactor evidence="2">
        <name>a divalent metal cation</name>
        <dbReference type="ChEBI" id="CHEBI:60240"/>
    </cofactor>
</comment>
<comment type="caution">
    <text evidence="14">The sequence shown here is derived from an EMBL/GenBank/DDBJ whole genome shotgun (WGS) entry which is preliminary data.</text>
</comment>
<evidence type="ECO:0000256" key="13">
    <source>
        <dbReference type="PIRSR" id="PIRSR605493-1"/>
    </source>
</evidence>
<keyword evidence="14" id="KW-0489">Methyltransferase</keyword>
<evidence type="ECO:0000256" key="1">
    <source>
        <dbReference type="ARBA" id="ARBA00001342"/>
    </source>
</evidence>
<evidence type="ECO:0000256" key="7">
    <source>
        <dbReference type="ARBA" id="ARBA00016549"/>
    </source>
</evidence>
<dbReference type="InterPro" id="IPR036704">
    <property type="entry name" value="RraA/RraA-like_sf"/>
</dbReference>
<evidence type="ECO:0000256" key="8">
    <source>
        <dbReference type="ARBA" id="ARBA00025046"/>
    </source>
</evidence>
<dbReference type="NCBIfam" id="NF004850">
    <property type="entry name" value="PRK06201.1"/>
    <property type="match status" value="1"/>
</dbReference>
<evidence type="ECO:0000313" key="14">
    <source>
        <dbReference type="EMBL" id="KYZ76137.1"/>
    </source>
</evidence>
<accession>A0A154BQA1</accession>
<organism evidence="14 15">
    <name type="scientific">Anaerosporomusa subterranea</name>
    <dbReference type="NCBI Taxonomy" id="1794912"/>
    <lineage>
        <taxon>Bacteria</taxon>
        <taxon>Bacillati</taxon>
        <taxon>Bacillota</taxon>
        <taxon>Negativicutes</taxon>
        <taxon>Acetonemataceae</taxon>
        <taxon>Anaerosporomusa</taxon>
    </lineage>
</organism>
<keyword evidence="14" id="KW-0808">Transferase</keyword>
<comment type="cofactor">
    <cofactor evidence="13">
        <name>Mg(2+)</name>
        <dbReference type="ChEBI" id="CHEBI:18420"/>
    </cofactor>
</comment>
<dbReference type="AlphaFoldDB" id="A0A154BQA1"/>
<protein>
    <recommendedName>
        <fullName evidence="7">Putative 4-hydroxy-4-methyl-2-oxoglutarate aldolase</fullName>
        <ecNumber evidence="6">4.1.1.112</ecNumber>
        <ecNumber evidence="5">4.1.3.17</ecNumber>
    </recommendedName>
    <alternativeName>
        <fullName evidence="11">Oxaloacetate decarboxylase</fullName>
    </alternativeName>
    <alternativeName>
        <fullName evidence="9">Regulator of ribonuclease activity homolog</fullName>
    </alternativeName>
    <alternativeName>
        <fullName evidence="10">RraA-like protein</fullName>
    </alternativeName>
</protein>
<sequence>MSNAGCRIFLKVNRPSRNLVEGFKGIPVANIADEMNRFSCVDARIKPLNSQPLLGTAFTVKTRISDNLLLHKALELAQPGDVIVVDAQGDTVNAITGEIMMLTAEKLGLAGVVVDGAVRDADALKELNMPVYAAGVTPKGPYKDGPGEINVPVCIGGIAVNPGDIVVGDADGIVIINPSDAAVILEKAKGKLAKEQEILKGIRDGVPRDKSWVDKTLKTLNCEIIDDYYR</sequence>